<gene>
    <name evidence="2" type="ORF">TCLT_LOCUS5232</name>
</gene>
<keyword evidence="1" id="KW-0472">Membrane</keyword>
<keyword evidence="3" id="KW-1185">Reference proteome</keyword>
<evidence type="ECO:0000313" key="3">
    <source>
        <dbReference type="Proteomes" id="UP000276776"/>
    </source>
</evidence>
<organism evidence="4">
    <name type="scientific">Thelazia callipaeda</name>
    <name type="common">Oriental eyeworm</name>
    <name type="synonym">Parasitic nematode</name>
    <dbReference type="NCBI Taxonomy" id="103827"/>
    <lineage>
        <taxon>Eukaryota</taxon>
        <taxon>Metazoa</taxon>
        <taxon>Ecdysozoa</taxon>
        <taxon>Nematoda</taxon>
        <taxon>Chromadorea</taxon>
        <taxon>Rhabditida</taxon>
        <taxon>Spirurina</taxon>
        <taxon>Spiruromorpha</taxon>
        <taxon>Thelazioidea</taxon>
        <taxon>Thelaziidae</taxon>
        <taxon>Thelazia</taxon>
    </lineage>
</organism>
<proteinExistence type="predicted"/>
<sequence length="133" mass="15299">MLLQCPSKVLSKTALCNDNHTIPMRNIYFPLCCHYLRETFITLSAKLAIAFCFLIFRTKKQAMNLAQFTESSTGPFSVCKFVQILFLLSTDLILFDAQSLFPVNVSLRIWYNSVLADSDCHVYFKCIAYNILY</sequence>
<reference evidence="2 3" key="2">
    <citation type="submission" date="2018-11" db="EMBL/GenBank/DDBJ databases">
        <authorList>
            <consortium name="Pathogen Informatics"/>
        </authorList>
    </citation>
    <scope>NUCLEOTIDE SEQUENCE [LARGE SCALE GENOMIC DNA]</scope>
</reference>
<evidence type="ECO:0000256" key="1">
    <source>
        <dbReference type="SAM" id="Phobius"/>
    </source>
</evidence>
<dbReference type="EMBL" id="UYYF01004327">
    <property type="protein sequence ID" value="VDN02448.1"/>
    <property type="molecule type" value="Genomic_DNA"/>
</dbReference>
<feature type="transmembrane region" description="Helical" evidence="1">
    <location>
        <begin position="39"/>
        <end position="56"/>
    </location>
</feature>
<name>A0A0N5CXU7_THECL</name>
<evidence type="ECO:0000313" key="4">
    <source>
        <dbReference type="WBParaSite" id="TCLT_0000524301-mRNA-1"/>
    </source>
</evidence>
<dbReference type="WBParaSite" id="TCLT_0000524301-mRNA-1">
    <property type="protein sequence ID" value="TCLT_0000524301-mRNA-1"/>
    <property type="gene ID" value="TCLT_0000524301"/>
</dbReference>
<dbReference type="AlphaFoldDB" id="A0A0N5CXU7"/>
<evidence type="ECO:0000313" key="2">
    <source>
        <dbReference type="EMBL" id="VDN02448.1"/>
    </source>
</evidence>
<keyword evidence="1" id="KW-0812">Transmembrane</keyword>
<accession>A0A0N5CXU7</accession>
<protein>
    <submittedName>
        <fullName evidence="4">Secreted protein</fullName>
    </submittedName>
</protein>
<keyword evidence="1" id="KW-1133">Transmembrane helix</keyword>
<dbReference type="Proteomes" id="UP000276776">
    <property type="component" value="Unassembled WGS sequence"/>
</dbReference>
<reference evidence="4" key="1">
    <citation type="submission" date="2017-02" db="UniProtKB">
        <authorList>
            <consortium name="WormBaseParasite"/>
        </authorList>
    </citation>
    <scope>IDENTIFICATION</scope>
</reference>